<evidence type="ECO:0000256" key="2">
    <source>
        <dbReference type="ARBA" id="ARBA00022603"/>
    </source>
</evidence>
<proteinExistence type="inferred from homology"/>
<feature type="domain" description="MRM3-like substrate binding" evidence="5">
    <location>
        <begin position="6"/>
        <end position="88"/>
    </location>
</feature>
<dbReference type="SUPFAM" id="SSF55315">
    <property type="entry name" value="L30e-like"/>
    <property type="match status" value="1"/>
</dbReference>
<dbReference type="InterPro" id="IPR053888">
    <property type="entry name" value="MRM3-like_sub_bind"/>
</dbReference>
<dbReference type="Pfam" id="PF22435">
    <property type="entry name" value="MRM3-like_sub_bind"/>
    <property type="match status" value="1"/>
</dbReference>
<dbReference type="RefSeq" id="WP_048899010.1">
    <property type="nucleotide sequence ID" value="NZ_AP024853.1"/>
</dbReference>
<keyword evidence="2 6" id="KW-0489">Methyltransferase</keyword>
<reference evidence="6 7" key="1">
    <citation type="submission" date="2018-01" db="EMBL/GenBank/DDBJ databases">
        <title>Whole genome sequencing of Histamine producing bacteria.</title>
        <authorList>
            <person name="Butler K."/>
        </authorList>
    </citation>
    <scope>NUCLEOTIDE SEQUENCE [LARGE SCALE GENOMIC DNA]</scope>
    <source>
        <strain evidence="6 7">DSM 24669</strain>
    </source>
</reference>
<dbReference type="GO" id="GO:0006396">
    <property type="term" value="P:RNA processing"/>
    <property type="evidence" value="ECO:0007669"/>
    <property type="project" value="InterPro"/>
</dbReference>
<dbReference type="PANTHER" id="PTHR43191:SF2">
    <property type="entry name" value="RRNA METHYLTRANSFERASE 3, MITOCHONDRIAL"/>
    <property type="match status" value="1"/>
</dbReference>
<accession>A0A0J8VCZ8</accession>
<dbReference type="SUPFAM" id="SSF75217">
    <property type="entry name" value="alpha/beta knot"/>
    <property type="match status" value="1"/>
</dbReference>
<keyword evidence="7" id="KW-1185">Reference proteome</keyword>
<sequence length="246" mass="27706">MKLDNAKKLHQKKYREQFGHYLVEGEHLILELDKAALAQPYLKNTILYVTDEYQAWAQQLNHSYTIIEINKKQMAGLSDTKTPQGIIACVPLPAQTEKAPLQDGERCIYLHEVQDPGNLGTILRSLAWFGHFRLLLSNNSVDPYNPKVVRSSMGAIFHLPIEQGVELTELNQRFKRFAYLDMQGDKVNTPQFSDYECYLFGNEARGVPKQALADCNAQPFTIAGSGKIDSLNLASAVNICAYQLSI</sequence>
<dbReference type="InterPro" id="IPR001537">
    <property type="entry name" value="SpoU_MeTrfase"/>
</dbReference>
<comment type="similarity">
    <text evidence="1">Belongs to the class IV-like SAM-binding methyltransferase superfamily. RNA methyltransferase TrmH family.</text>
</comment>
<dbReference type="OrthoDB" id="9794400at2"/>
<feature type="domain" description="tRNA/rRNA methyltransferase SpoU type" evidence="4">
    <location>
        <begin position="107"/>
        <end position="242"/>
    </location>
</feature>
<dbReference type="STRING" id="680026.AB733_12140"/>
<dbReference type="GO" id="GO:0032259">
    <property type="term" value="P:methylation"/>
    <property type="evidence" value="ECO:0007669"/>
    <property type="project" value="UniProtKB-KW"/>
</dbReference>
<name>A0A0J8VCZ8_9GAMM</name>
<keyword evidence="3 6" id="KW-0808">Transferase</keyword>
<evidence type="ECO:0000259" key="5">
    <source>
        <dbReference type="Pfam" id="PF22435"/>
    </source>
</evidence>
<comment type="caution">
    <text evidence="6">The sequence shown here is derived from an EMBL/GenBank/DDBJ whole genome shotgun (WGS) entry which is preliminary data.</text>
</comment>
<protein>
    <submittedName>
        <fullName evidence="6">RNA methyltransferase</fullName>
    </submittedName>
</protein>
<dbReference type="EMBL" id="PYLZ01000005">
    <property type="protein sequence ID" value="PSW24414.1"/>
    <property type="molecule type" value="Genomic_DNA"/>
</dbReference>
<dbReference type="Gene3D" id="3.40.1280.10">
    <property type="match status" value="1"/>
</dbReference>
<dbReference type="PANTHER" id="PTHR43191">
    <property type="entry name" value="RRNA METHYLTRANSFERASE 3"/>
    <property type="match status" value="1"/>
</dbReference>
<dbReference type="GO" id="GO:0003723">
    <property type="term" value="F:RNA binding"/>
    <property type="evidence" value="ECO:0007669"/>
    <property type="project" value="InterPro"/>
</dbReference>
<evidence type="ECO:0000313" key="7">
    <source>
        <dbReference type="Proteomes" id="UP000240481"/>
    </source>
</evidence>
<dbReference type="Proteomes" id="UP000240481">
    <property type="component" value="Unassembled WGS sequence"/>
</dbReference>
<dbReference type="AlphaFoldDB" id="A0A0J8VCZ8"/>
<dbReference type="GO" id="GO:0008173">
    <property type="term" value="F:RNA methyltransferase activity"/>
    <property type="evidence" value="ECO:0007669"/>
    <property type="project" value="InterPro"/>
</dbReference>
<evidence type="ECO:0000256" key="1">
    <source>
        <dbReference type="ARBA" id="ARBA00007228"/>
    </source>
</evidence>
<evidence type="ECO:0000256" key="3">
    <source>
        <dbReference type="ARBA" id="ARBA00022679"/>
    </source>
</evidence>
<dbReference type="CDD" id="cd18095">
    <property type="entry name" value="SpoU-like_rRNA-MTase"/>
    <property type="match status" value="1"/>
</dbReference>
<dbReference type="Pfam" id="PF00588">
    <property type="entry name" value="SpoU_methylase"/>
    <property type="match status" value="1"/>
</dbReference>
<evidence type="ECO:0000313" key="6">
    <source>
        <dbReference type="EMBL" id="PSW24414.1"/>
    </source>
</evidence>
<dbReference type="InterPro" id="IPR029026">
    <property type="entry name" value="tRNA_m1G_MTases_N"/>
</dbReference>
<gene>
    <name evidence="6" type="ORF">C9I94_10245</name>
</gene>
<dbReference type="InterPro" id="IPR029028">
    <property type="entry name" value="Alpha/beta_knot_MTases"/>
</dbReference>
<organism evidence="6 7">
    <name type="scientific">Photobacterium swingsii</name>
    <dbReference type="NCBI Taxonomy" id="680026"/>
    <lineage>
        <taxon>Bacteria</taxon>
        <taxon>Pseudomonadati</taxon>
        <taxon>Pseudomonadota</taxon>
        <taxon>Gammaproteobacteria</taxon>
        <taxon>Vibrionales</taxon>
        <taxon>Vibrionaceae</taxon>
        <taxon>Photobacterium</taxon>
    </lineage>
</organism>
<dbReference type="InterPro" id="IPR051259">
    <property type="entry name" value="rRNA_Methyltransferase"/>
</dbReference>
<dbReference type="InterPro" id="IPR029064">
    <property type="entry name" value="Ribosomal_eL30-like_sf"/>
</dbReference>
<evidence type="ECO:0000259" key="4">
    <source>
        <dbReference type="Pfam" id="PF00588"/>
    </source>
</evidence>
<dbReference type="Gene3D" id="3.30.1330.30">
    <property type="match status" value="1"/>
</dbReference>